<feature type="domain" description="Peptidase S9 prolyl oligopeptidase catalytic" evidence="1">
    <location>
        <begin position="589"/>
        <end position="789"/>
    </location>
</feature>
<dbReference type="InterPro" id="IPR050278">
    <property type="entry name" value="Serine_Prot_S9B/DPPIV"/>
</dbReference>
<evidence type="ECO:0008006" key="5">
    <source>
        <dbReference type="Google" id="ProtNLM"/>
    </source>
</evidence>
<dbReference type="InterPro" id="IPR001375">
    <property type="entry name" value="Peptidase_S9_cat"/>
</dbReference>
<dbReference type="Pfam" id="PF00930">
    <property type="entry name" value="DPPIV_N"/>
    <property type="match status" value="1"/>
</dbReference>
<dbReference type="InterPro" id="IPR002469">
    <property type="entry name" value="Peptidase_S9B_N"/>
</dbReference>
<dbReference type="Gene3D" id="3.40.50.1820">
    <property type="entry name" value="alpha/beta hydrolase"/>
    <property type="match status" value="1"/>
</dbReference>
<keyword evidence="4" id="KW-1185">Reference proteome</keyword>
<evidence type="ECO:0000313" key="3">
    <source>
        <dbReference type="EMBL" id="EQB31389.1"/>
    </source>
</evidence>
<proteinExistence type="predicted"/>
<feature type="domain" description="Dipeptidylpeptidase IV N-terminal" evidence="2">
    <location>
        <begin position="161"/>
        <end position="500"/>
    </location>
</feature>
<dbReference type="GO" id="GO:0006508">
    <property type="term" value="P:proteolysis"/>
    <property type="evidence" value="ECO:0007669"/>
    <property type="project" value="InterPro"/>
</dbReference>
<evidence type="ECO:0000259" key="1">
    <source>
        <dbReference type="Pfam" id="PF00326"/>
    </source>
</evidence>
<dbReference type="Pfam" id="PF00326">
    <property type="entry name" value="Peptidase_S9"/>
    <property type="match status" value="1"/>
</dbReference>
<dbReference type="SUPFAM" id="SSF82171">
    <property type="entry name" value="DPP6 N-terminal domain-like"/>
    <property type="match status" value="1"/>
</dbReference>
<protein>
    <recommendedName>
        <fullName evidence="5">Peptidase S9</fullName>
    </recommendedName>
</protein>
<organism evidence="3 4">
    <name type="scientific">Sphingobium ummariense RL-3</name>
    <dbReference type="NCBI Taxonomy" id="1346791"/>
    <lineage>
        <taxon>Bacteria</taxon>
        <taxon>Pseudomonadati</taxon>
        <taxon>Pseudomonadota</taxon>
        <taxon>Alphaproteobacteria</taxon>
        <taxon>Sphingomonadales</taxon>
        <taxon>Sphingomonadaceae</taxon>
        <taxon>Sphingobium</taxon>
    </lineage>
</organism>
<dbReference type="SUPFAM" id="SSF53474">
    <property type="entry name" value="alpha/beta-Hydrolases"/>
    <property type="match status" value="1"/>
</dbReference>
<dbReference type="PATRIC" id="fig|1346791.3.peg.2822"/>
<name>T0K496_9SPHN</name>
<dbReference type="eggNOG" id="COG1506">
    <property type="taxonomic scope" value="Bacteria"/>
</dbReference>
<comment type="caution">
    <text evidence="3">The sequence shown here is derived from an EMBL/GenBank/DDBJ whole genome shotgun (WGS) entry which is preliminary data.</text>
</comment>
<gene>
    <name evidence="3" type="ORF">M529_14670</name>
</gene>
<dbReference type="InterPro" id="IPR029058">
    <property type="entry name" value="AB_hydrolase_fold"/>
</dbReference>
<dbReference type="EMBL" id="AUWY01000101">
    <property type="protein sequence ID" value="EQB31389.1"/>
    <property type="molecule type" value="Genomic_DNA"/>
</dbReference>
<dbReference type="Gene3D" id="2.140.10.30">
    <property type="entry name" value="Dipeptidylpeptidase IV, N-terminal domain"/>
    <property type="match status" value="1"/>
</dbReference>
<evidence type="ECO:0000313" key="4">
    <source>
        <dbReference type="Proteomes" id="UP000015523"/>
    </source>
</evidence>
<reference evidence="3 4" key="1">
    <citation type="journal article" date="2013" name="Genome Announc.">
        <title>Draft Genome Sequence of Sphingobium ummariense Strain RL-3, a Hexachlorocyclohexane-Degrading Bacterium.</title>
        <authorList>
            <person name="Kohli P."/>
            <person name="Dua A."/>
            <person name="Sangwan N."/>
            <person name="Oldach P."/>
            <person name="Khurana J.P."/>
            <person name="Lal R."/>
        </authorList>
    </citation>
    <scope>NUCLEOTIDE SEQUENCE [LARGE SCALE GENOMIC DNA]</scope>
    <source>
        <strain evidence="3 4">RL-3</strain>
    </source>
</reference>
<dbReference type="AlphaFoldDB" id="T0K496"/>
<dbReference type="STRING" id="1346791.M529_14670"/>
<dbReference type="GO" id="GO:0008236">
    <property type="term" value="F:serine-type peptidase activity"/>
    <property type="evidence" value="ECO:0007669"/>
    <property type="project" value="InterPro"/>
</dbReference>
<evidence type="ECO:0000259" key="2">
    <source>
        <dbReference type="Pfam" id="PF00930"/>
    </source>
</evidence>
<accession>T0K496</accession>
<dbReference type="Proteomes" id="UP000015523">
    <property type="component" value="Unassembled WGS sequence"/>
</dbReference>
<dbReference type="PANTHER" id="PTHR11731">
    <property type="entry name" value="PROTEASE FAMILY S9B,C DIPEPTIDYL-PEPTIDASE IV-RELATED"/>
    <property type="match status" value="1"/>
</dbReference>
<sequence>MLASAMLTATSAAAQRDQSQADLDARVAHAQQFASAKLFAKVRNSGVTFRWIGKTDRFWFRKVLDNGEQGFIVVDAATGRQEQLFDPLAMNAALNTAGAQGVPRIVSIAVPGDGRSILVNVAKPGAECRWPQGVGGCDVPTQTYRCDLPVTSCGATPIPGADLVFSPDRKRALFIRDHNLWLREVDSGAERQLTTGGVEGFAYGGQDLQTDFTRVVRRRSGLPEPLNGAFWSPDGRYVLAARHDLRNIPERHLVTEYLPPEGGRPIIHTGRLPLASDERYPDATLDIIDMAAGTVTPAAIDPQTLADGAVVSIYLTGTVWWSGTEVWYLGTKRGGREARLSRITLADGKVTDVITETSQAFIPTNANSFNGANINVLSSGREAIWYSERDGWGHLYLYDGRTGRVKRHLTRGAWVVTDLIGVDETTRTAYFAAAGREAGRNPYYRHLYSVSLDGGEPRLLTPDNADHDFINPIAPIVASSGSISPSGRYIIDSFSTSAQPDKVVLRRIDGTAIADVLSADITALAATGWRPPEQFVVKAADGKTDLYGLMVKPINFDPAKKYPIIDITYPNPGSKFTPTTFRDVFLNSTMLNAHAFAEAGAIVVGFDARGMGFRSKAFRETFDETDDPMGAADHVAAIRNMAATRPYLDLGRVGTTGHSFGGFGSLRATLLYPDFFKVVVSGESTGNLFDSSMDFNTERKFGIPTDQRTKDYYQRLFSGSLAERLKGNLLLIGAGADENVPFQNLMQLIAAFNRAGKVYDTLIMPDSTHFGGREPYGVMRTIRYFAEHLGGPE</sequence>